<evidence type="ECO:0008006" key="11">
    <source>
        <dbReference type="Google" id="ProtNLM"/>
    </source>
</evidence>
<evidence type="ECO:0000259" key="5">
    <source>
        <dbReference type="Pfam" id="PF00580"/>
    </source>
</evidence>
<evidence type="ECO:0000259" key="8">
    <source>
        <dbReference type="Pfam" id="PF20073"/>
    </source>
</evidence>
<dbReference type="InterPro" id="IPR027417">
    <property type="entry name" value="P-loop_NTPase"/>
</dbReference>
<dbReference type="InterPro" id="IPR041679">
    <property type="entry name" value="DNA2/NAM7-like_C"/>
</dbReference>
<feature type="domain" description="DNA2/NAM7 helicase-like C-terminal" evidence="7">
    <location>
        <begin position="2087"/>
        <end position="2246"/>
    </location>
</feature>
<dbReference type="InterPro" id="IPR041677">
    <property type="entry name" value="DNA2/NAM7_AAA_11"/>
</dbReference>
<evidence type="ECO:0000313" key="9">
    <source>
        <dbReference type="EnsemblPlants" id="AUR62042900-RA:cds"/>
    </source>
</evidence>
<keyword evidence="2" id="KW-0378">Hydrolase</keyword>
<keyword evidence="1" id="KW-0547">Nucleotide-binding</keyword>
<accession>A0A803NAA1</accession>
<dbReference type="GO" id="GO:0005694">
    <property type="term" value="C:chromosome"/>
    <property type="evidence" value="ECO:0007669"/>
    <property type="project" value="UniProtKB-ARBA"/>
</dbReference>
<evidence type="ECO:0000256" key="3">
    <source>
        <dbReference type="ARBA" id="ARBA00022806"/>
    </source>
</evidence>
<dbReference type="Pfam" id="PF20073">
    <property type="entry name" value="DUF6469"/>
    <property type="match status" value="1"/>
</dbReference>
<feature type="domain" description="DNA2/NAM7 helicase-like C-terminal" evidence="7">
    <location>
        <begin position="608"/>
        <end position="806"/>
    </location>
</feature>
<feature type="domain" description="DUF6469" evidence="8">
    <location>
        <begin position="76"/>
        <end position="207"/>
    </location>
</feature>
<organism evidence="9 10">
    <name type="scientific">Chenopodium quinoa</name>
    <name type="common">Quinoa</name>
    <dbReference type="NCBI Taxonomy" id="63459"/>
    <lineage>
        <taxon>Eukaryota</taxon>
        <taxon>Viridiplantae</taxon>
        <taxon>Streptophyta</taxon>
        <taxon>Embryophyta</taxon>
        <taxon>Tracheophyta</taxon>
        <taxon>Spermatophyta</taxon>
        <taxon>Magnoliopsida</taxon>
        <taxon>eudicotyledons</taxon>
        <taxon>Gunneridae</taxon>
        <taxon>Pentapetalae</taxon>
        <taxon>Caryophyllales</taxon>
        <taxon>Chenopodiaceae</taxon>
        <taxon>Chenopodioideae</taxon>
        <taxon>Atripliceae</taxon>
        <taxon>Chenopodium</taxon>
    </lineage>
</organism>
<dbReference type="InterPro" id="IPR039904">
    <property type="entry name" value="TRANK1"/>
</dbReference>
<dbReference type="InterPro" id="IPR014016">
    <property type="entry name" value="UvrD-like_ATP-bd"/>
</dbReference>
<dbReference type="GO" id="GO:0016787">
    <property type="term" value="F:hydrolase activity"/>
    <property type="evidence" value="ECO:0007669"/>
    <property type="project" value="UniProtKB-KW"/>
</dbReference>
<dbReference type="PANTHER" id="PTHR21529:SF4">
    <property type="entry name" value="TPR AND ANKYRIN REPEAT-CONTAINING PROTEIN 1"/>
    <property type="match status" value="1"/>
</dbReference>
<name>A0A803NAA1_CHEQI</name>
<dbReference type="GO" id="GO:0004386">
    <property type="term" value="F:helicase activity"/>
    <property type="evidence" value="ECO:0007669"/>
    <property type="project" value="UniProtKB-KW"/>
</dbReference>
<dbReference type="InterPro" id="IPR047187">
    <property type="entry name" value="SF1_C_Upf1"/>
</dbReference>
<feature type="domain" description="DNA2/NAM7 helicase helicase" evidence="6">
    <location>
        <begin position="246"/>
        <end position="599"/>
    </location>
</feature>
<dbReference type="Gramene" id="AUR62042900-RA">
    <property type="protein sequence ID" value="AUR62042900-RA:cds"/>
    <property type="gene ID" value="AUR62042900"/>
</dbReference>
<evidence type="ECO:0000313" key="10">
    <source>
        <dbReference type="Proteomes" id="UP000596660"/>
    </source>
</evidence>
<dbReference type="CDD" id="cd18808">
    <property type="entry name" value="SF1_C_Upf1"/>
    <property type="match status" value="2"/>
</dbReference>
<reference evidence="9" key="2">
    <citation type="submission" date="2021-03" db="UniProtKB">
        <authorList>
            <consortium name="EnsemblPlants"/>
        </authorList>
    </citation>
    <scope>IDENTIFICATION</scope>
</reference>
<dbReference type="FunFam" id="3.40.50.300:FF:000326">
    <property type="entry name" value="P-loop containing nucleoside triphosphate hydrolase"/>
    <property type="match status" value="2"/>
</dbReference>
<dbReference type="SUPFAM" id="SSF52540">
    <property type="entry name" value="P-loop containing nucleoside triphosphate hydrolases"/>
    <property type="match status" value="3"/>
</dbReference>
<dbReference type="Pfam" id="PF13087">
    <property type="entry name" value="AAA_12"/>
    <property type="match status" value="2"/>
</dbReference>
<dbReference type="GO" id="GO:0005524">
    <property type="term" value="F:ATP binding"/>
    <property type="evidence" value="ECO:0007669"/>
    <property type="project" value="UniProtKB-KW"/>
</dbReference>
<evidence type="ECO:0000256" key="2">
    <source>
        <dbReference type="ARBA" id="ARBA00022801"/>
    </source>
</evidence>
<protein>
    <recommendedName>
        <fullName evidence="11">UvrD-like helicase ATP-binding domain-containing protein</fullName>
    </recommendedName>
</protein>
<dbReference type="InterPro" id="IPR045529">
    <property type="entry name" value="DUF6469"/>
</dbReference>
<dbReference type="Pfam" id="PF00580">
    <property type="entry name" value="UvrD-helicase"/>
    <property type="match status" value="1"/>
</dbReference>
<dbReference type="Gene3D" id="3.40.50.300">
    <property type="entry name" value="P-loop containing nucleotide triphosphate hydrolases"/>
    <property type="match status" value="5"/>
</dbReference>
<evidence type="ECO:0000256" key="4">
    <source>
        <dbReference type="ARBA" id="ARBA00022840"/>
    </source>
</evidence>
<dbReference type="PANTHER" id="PTHR21529">
    <property type="entry name" value="MAMMARY TURMOR VIRUS RECEPTOR HOMOLOG 1, 2 MTVR1, 2"/>
    <property type="match status" value="1"/>
</dbReference>
<dbReference type="EnsemblPlants" id="AUR62042900-RA">
    <property type="protein sequence ID" value="AUR62042900-RA:cds"/>
    <property type="gene ID" value="AUR62042900"/>
</dbReference>
<reference evidence="9" key="1">
    <citation type="journal article" date="2017" name="Nature">
        <title>The genome of Chenopodium quinoa.</title>
        <authorList>
            <person name="Jarvis D.E."/>
            <person name="Ho Y.S."/>
            <person name="Lightfoot D.J."/>
            <person name="Schmoeckel S.M."/>
            <person name="Li B."/>
            <person name="Borm T.J.A."/>
            <person name="Ohyanagi H."/>
            <person name="Mineta K."/>
            <person name="Michell C.T."/>
            <person name="Saber N."/>
            <person name="Kharbatia N.M."/>
            <person name="Rupper R.R."/>
            <person name="Sharp A.R."/>
            <person name="Dally N."/>
            <person name="Boughton B.A."/>
            <person name="Woo Y.H."/>
            <person name="Gao G."/>
            <person name="Schijlen E.G.W.M."/>
            <person name="Guo X."/>
            <person name="Momin A.A."/>
            <person name="Negrao S."/>
            <person name="Al-Babili S."/>
            <person name="Gehring C."/>
            <person name="Roessner U."/>
            <person name="Jung C."/>
            <person name="Murphy K."/>
            <person name="Arold S.T."/>
            <person name="Gojobori T."/>
            <person name="van der Linden C.G."/>
            <person name="van Loo E.N."/>
            <person name="Jellen E.N."/>
            <person name="Maughan P.J."/>
            <person name="Tester M."/>
        </authorList>
    </citation>
    <scope>NUCLEOTIDE SEQUENCE [LARGE SCALE GENOMIC DNA]</scope>
    <source>
        <strain evidence="9">cv. PI 614886</strain>
    </source>
</reference>
<dbReference type="Proteomes" id="UP000596660">
    <property type="component" value="Unplaced"/>
</dbReference>
<keyword evidence="3" id="KW-0347">Helicase</keyword>
<keyword evidence="4" id="KW-0067">ATP-binding</keyword>
<dbReference type="Pfam" id="PF13086">
    <property type="entry name" value="AAA_11"/>
    <property type="match status" value="1"/>
</dbReference>
<keyword evidence="10" id="KW-1185">Reference proteome</keyword>
<evidence type="ECO:0000259" key="7">
    <source>
        <dbReference type="Pfam" id="PF13087"/>
    </source>
</evidence>
<evidence type="ECO:0000259" key="6">
    <source>
        <dbReference type="Pfam" id="PF13086"/>
    </source>
</evidence>
<evidence type="ECO:0000256" key="1">
    <source>
        <dbReference type="ARBA" id="ARBA00022741"/>
    </source>
</evidence>
<feature type="domain" description="UvrD-like helicase ATP-binding" evidence="5">
    <location>
        <begin position="2643"/>
        <end position="2748"/>
    </location>
</feature>
<proteinExistence type="predicted"/>
<sequence>MKKIKYVDDAGFTFIDHLISWSVNDILDDNFFNDKVRKIPCLFRSTTEYFDAFVYPLLEEARAELCSNLSMLSRAPFGRVVSCCKATKDTKLHFLYNVKVHHWRVNSAGGDSKTYNVLPGDVFVLMDSEFDAEEPVLQSGRKCVLASVVNMSQDDADEDTSATCIRVIVSKEIDMNDFVNKYLLIVFLTNVIPFERIWNALHMKENLKLLEKVLHCDSLDKGTDGNGCSETDHFWLNKLGSGLPRLNPSQKDAISASLKNIQCKDKFSVELVWGPPGTGKSKMISTLLCILLRLNCRGLACATTNVAITALASQVVELLRACSARNSDNRFCSLGSLLLFGSKKQVDVGSDIEDIYLDYRVKKLAEVFSPISGWRCSFSLLLNEFQDFSSQDHFLTGQHGQNRCLGNSEQLLSFLNSIRDQFNELIGPVKRCISIFCTHMAKSFIQEHNIENLTKLYDLLDSFESLLLQYIGQLSGLAPCSGVFQKSIVYILGLLEKKGDECFDLLQNLIVSLGKLKFPQVTNYDFISDFCFQMSSLLFCTASSSYKLYYAPIKSLDVVVIDEAAQLKECESIIPLQLPDLRHAILAGDEYQLQAMVKSHISASVDFGRSLFQRLGLLGWSKHLLNMQYRMHPSISAFPRRMFYSNKITDAPSVKSDGYEKRYLEGLFFGPYSFINITEGKEEFDDNGQSRKNMVEAAVVRAIVLRLYKGWCKSPCNKKVSIGVISPYSAQVKAIERMIGQRFSNLENFTVNIKSIDAFQGAEEDIILLSLVRSNNFGEIGFLSNPQRLNVALTRARHCLWVLGNGKTLAKANLIWRDFITDAKERKCFFNANEDEKISETIIYVKKELDQLDDLLSGNSVLFRNARWKVLFASNFIKSFSKLQSSQTKMHVFNLIGKLSNGWRPRKIKVDPPCESSVRIVKQFKVQGLYVICSNDIVKESEYFQVMRVWDILPLEAVAELVKRIDKHYGLFTEEFVRCCKKKCIEGTLEVPVCWSSNSNIVRYKSCSDAERTSISDDDDVAPRCIDKAEVEESLLLVKFYSLSVGVVKHLISVSDGRALELPMEVTDNEWEIIHYPRSSFVLGRSGTGKTLVLVTKLFQKEQLYHMALGGSDEVHGDASLCDDPSIKLEGRSAILRQLFVTVNPNLCHTVKQHISNLQSTVRGEILNKETCIQVYDETQLFEDIPHSFWEIPAESYPLVISLKKFLLMLDGTIGTSYFHRFVKTRQTCSLKSVELQMMERKEVSFDKFSVSYWPHFNSTLTKDLDPSRVFTEILSCIKGGIKVEQGRLTLDSYIQLSDCKKSSLSRNEREAIYGIFLCYEKMKLTRGEYDLSDVVNDLHHRFSHQRYEGDALDFVYIDEVQDWTVRQLSLLKYVCKNVKEGYVFAGDTAQTIAQGVDFSFDEIRSFFYVNFLQGPCVKTSKQDQGNICPIFVLNQNFRSHAGILKLAHSVIKLIYHFFPYSIDKVNPEFSLIDGDAPILLESASGDEDVVMKIFQDNKNDGRNTVIFGAEQVIIVRDESVRNEMPSHVKGHALVLTVFECKGLEFKFLEVSNYETAAVCFGRAGDTYWEKYARATGLKTTAAHMRGLSSEAVKMLTEAAEIFQSLDNNKEAAKCFYDAGNYERAGDIYLQHFQSSELEKACHCYTLAGFHARAAEIYAENYLYRECLHACNTGKLFNLGLQYVQSWKQLALEEGSIDLITFEQEFLKSCAHASYKKKDKKKMMKYVKKFSSLDSMRTFLWNQGCYEEGIDIEIEMGDIQEGLRIARKVGLFLREADLLEKAQNYEDASRLYIWYVFGKCCWASGGKNWLERDLLLKEELLSRAEASALNASADFHKQIHTEVLLLSTQSTGLSELEKQLEVSQKSGNLKWEVICTRKILEILLQTQTSPFKWESDSREMISGGQVSVEKLIYFWSSWKEKILTTLEHLKSLPAHDNHWDFCLHYFGVRKHPNTGYFMLYPDAEWVSKYPKKNNQRLGTEHLVTSIRHYWCSELLSVGCNMLEYLNIFQKFSADSMPMICKSRIVDHIFECTLFLMESDYLRQWGQVSTARMYYATKWYAAAVFTTEWGRKRIMDLESGKIEKIVRDQMLSSRKVRSKKCKLHNLIGKIFGPFSFINISQGREEVDDDGHNTRNLVEVAVLMNIVQRLHKEWQCYSQKISVCIVSQGVAQVKDIERRIGKRYEKLLNFELKVKLVEGFQEGGEADIVIVSTVRSNSAGSSEFRLDHGMADVASSRARHCLWILGNKETLAEADTFWKDIISDAKLHSCYFNAEEDENLAKVIVDVKSKLDELEDLLDKDNNIFKASGWKVVFSENFVKSFAKLPSIYSKKLVVNFILKLANGWRPKNKNTDLVCESAVRIVKQFEVEGRYIICTNDIIRLQGYATQILKVWDILHLEDVPALVSKLDIIYGAFTDEFLACCKEKCLQGKLELPRNFTSFDVARFKVVNNAKSTSSLDADSVGTSFFENAKVKESLLLMKFYPFSEGVLSHLMSAYDGLLLNVPLSFVNGENFGEGCVFNDVIEMDEYEKFKDIPESFQDIPLNAFPLVITFNMFLLMLDRSFGLSYFDRFTDIRKICYMETASFRLVVQAVRRKEVTFEKFRSSYWPHFNSQLTRKLDPLRVFTEINSCIKGRLHYGEGDNNNLSLQSYMQLSKARVSKFSEDEREVIYKVFGDYEKKKVVRGEFDLADLVNDLLCRFKCENYEGELMDFVYIDEVQDLTMKQLALFKYICSNVEEGFVFAGDTAQTIARGIDFRFEDIRKLFYEEFLNNMEVVGDEQKKIKGLISPTFQLSQNFRTHAGVLNLAQSVIDLIWHFFPNSIDPLKPETSLLCGELPILLDCENCEDALIKIFQDKASQGDNSNSISFGSEQVIMVRDDHARDKVGKFVGRQALVLTIFECKGLEFEMLEVHNYKAATQCFERAGDFYWQKFAKASSFKAAADNLRGLSMEKSLEMLREAAELFESIRNIKKAVECYIDAEDYEKAGKLCLEESDLQRAGECFTLARCYKLAAEVYDEGLYFNECLYTCSEEAAKCARQMGDILLEADMSGKAGDYEEASRLYLAFAFAGSLWADGSKGWPLEEFQSKKHLLSKATAHARNCPRHFNEVCENIKLISSDEVDLHELQKQLALSRQHKNLRGEILSTRRILDRLLATDVSMHESRRNRIKNPLNWISVTELIHHWNVWKQKIETIFKYLDSLTEQGTSGFQEYENFCLEYLGVRKRSICPDADYFLLYPDVEWVKYVPRRSEVKMESIDANQLVYAAKRHWCAEIFSVGLKYLELIESFRIVAVENSMPMYRISQTLIHIFEAAQLLIIQSRYLTQANDVLPSLMNYIDHSAEEYFLHFFSLDLGNKRFMGSKDLAMQSNTSRNLLKKAILKKFMVEVDEALPTLSQVSQVAVILFGSNWKNNEKYEGVTSKIKTSSPWNSLIKNLVTGTGPQTSDDYLQLARNLCDALMEAYDSKSNMSPSCFVYLLERLKEPFTLSVAELSSSVEPIFDFLACTIHELLLNKQGIEEWIEKAGFNVKKIFPRLIPKLLVLMCLICLNSGKYLVLLNDVINRSDAISFLPKSFKEVFFQREGCSFRNVIAEALKTIDDPLVIIRNPDVCPYVYARHTIFLDVFNQNMNSILKRLFPSLQKSSFAHR</sequence>